<dbReference type="AlphaFoldDB" id="A0A7M5XJ56"/>
<evidence type="ECO:0000313" key="10">
    <source>
        <dbReference type="EnsemblMetazoa" id="CLYHEMP024449.1"/>
    </source>
</evidence>
<evidence type="ECO:0000256" key="7">
    <source>
        <dbReference type="PROSITE-ProRule" id="PRU00042"/>
    </source>
</evidence>
<dbReference type="InterPro" id="IPR013087">
    <property type="entry name" value="Znf_C2H2_type"/>
</dbReference>
<feature type="domain" description="C2H2-type" evidence="9">
    <location>
        <begin position="261"/>
        <end position="290"/>
    </location>
</feature>
<dbReference type="PROSITE" id="PS00028">
    <property type="entry name" value="ZINC_FINGER_C2H2_1"/>
    <property type="match status" value="3"/>
</dbReference>
<keyword evidence="2" id="KW-0479">Metal-binding</keyword>
<keyword evidence="11" id="KW-1185">Reference proteome</keyword>
<evidence type="ECO:0000256" key="5">
    <source>
        <dbReference type="ARBA" id="ARBA00022833"/>
    </source>
</evidence>
<dbReference type="FunFam" id="3.30.160.60:FF:000018">
    <property type="entry name" value="Krueppel-like factor 15"/>
    <property type="match status" value="1"/>
</dbReference>
<dbReference type="InterPro" id="IPR036236">
    <property type="entry name" value="Znf_C2H2_sf"/>
</dbReference>
<feature type="domain" description="C2H2-type" evidence="9">
    <location>
        <begin position="291"/>
        <end position="320"/>
    </location>
</feature>
<dbReference type="SUPFAM" id="SSF57667">
    <property type="entry name" value="beta-beta-alpha zinc fingers"/>
    <property type="match status" value="2"/>
</dbReference>
<dbReference type="PROSITE" id="PS50157">
    <property type="entry name" value="ZINC_FINGER_C2H2_2"/>
    <property type="match status" value="3"/>
</dbReference>
<evidence type="ECO:0000256" key="1">
    <source>
        <dbReference type="ARBA" id="ARBA00004123"/>
    </source>
</evidence>
<sequence length="348" mass="39838">MTWSANMIPLNDGTDLRVSSMIDRIPNLPCSDSQVSCMPDEKVYTSQQITVNSSTPNNEDWRTTLNEMDVYLAEDEFTRQNVFNRSPNKPVCLPTSTIVSTRQRRPSVGRVEEFCSESESDSSSTTYDEPMHESNSLMEHEQTPMGSPVFHCASNTVKTEVPPTYFESMKCEPTSPSTIFTSTTTLFSQKLNNTTSSLQKSFINQPPINVRPPPYLDAATMAAKRQTYRQTIPTTRAFPINFSCAPLRDTQSEIIKNKKTHRCDYPNCNKVYTKSSHLKAHFRTHTGEKPYECQWEGCDWKFARSDELTRHYRKHTGDKPFKCAHCDKAFSRSDHLALHNRKHTNQNH</sequence>
<dbReference type="Proteomes" id="UP000594262">
    <property type="component" value="Unplaced"/>
</dbReference>
<organism evidence="10 11">
    <name type="scientific">Clytia hemisphaerica</name>
    <dbReference type="NCBI Taxonomy" id="252671"/>
    <lineage>
        <taxon>Eukaryota</taxon>
        <taxon>Metazoa</taxon>
        <taxon>Cnidaria</taxon>
        <taxon>Hydrozoa</taxon>
        <taxon>Hydroidolina</taxon>
        <taxon>Leptothecata</taxon>
        <taxon>Obeliida</taxon>
        <taxon>Clytiidae</taxon>
        <taxon>Clytia</taxon>
    </lineage>
</organism>
<name>A0A7M5XJ56_9CNID</name>
<dbReference type="GO" id="GO:0000981">
    <property type="term" value="F:DNA-binding transcription factor activity, RNA polymerase II-specific"/>
    <property type="evidence" value="ECO:0007669"/>
    <property type="project" value="TreeGrafter"/>
</dbReference>
<protein>
    <recommendedName>
        <fullName evidence="9">C2H2-type domain-containing protein</fullName>
    </recommendedName>
</protein>
<dbReference type="Gene3D" id="3.30.160.60">
    <property type="entry name" value="Classic Zinc Finger"/>
    <property type="match status" value="3"/>
</dbReference>
<dbReference type="PANTHER" id="PTHR23235:SF120">
    <property type="entry name" value="KRUPPEL-LIKE FACTOR 15"/>
    <property type="match status" value="1"/>
</dbReference>
<dbReference type="GO" id="GO:0008270">
    <property type="term" value="F:zinc ion binding"/>
    <property type="evidence" value="ECO:0007669"/>
    <property type="project" value="UniProtKB-KW"/>
</dbReference>
<dbReference type="PANTHER" id="PTHR23235">
    <property type="entry name" value="KRUEPPEL-LIKE TRANSCRIPTION FACTOR"/>
    <property type="match status" value="1"/>
</dbReference>
<feature type="domain" description="C2H2-type" evidence="9">
    <location>
        <begin position="321"/>
        <end position="348"/>
    </location>
</feature>
<evidence type="ECO:0000256" key="8">
    <source>
        <dbReference type="SAM" id="MobiDB-lite"/>
    </source>
</evidence>
<evidence type="ECO:0000256" key="3">
    <source>
        <dbReference type="ARBA" id="ARBA00022737"/>
    </source>
</evidence>
<evidence type="ECO:0000256" key="2">
    <source>
        <dbReference type="ARBA" id="ARBA00022723"/>
    </source>
</evidence>
<dbReference type="RefSeq" id="XP_066918902.1">
    <property type="nucleotide sequence ID" value="XM_067062801.1"/>
</dbReference>
<accession>A0A7M5XJ56</accession>
<dbReference type="FunFam" id="3.30.160.60:FF:000736">
    <property type="entry name" value="Zinc finger protein 423"/>
    <property type="match status" value="1"/>
</dbReference>
<dbReference type="GO" id="GO:0000978">
    <property type="term" value="F:RNA polymerase II cis-regulatory region sequence-specific DNA binding"/>
    <property type="evidence" value="ECO:0007669"/>
    <property type="project" value="TreeGrafter"/>
</dbReference>
<comment type="subcellular location">
    <subcellularLocation>
        <location evidence="1">Nucleus</location>
    </subcellularLocation>
</comment>
<keyword evidence="5" id="KW-0862">Zinc</keyword>
<dbReference type="SMART" id="SM00355">
    <property type="entry name" value="ZnF_C2H2"/>
    <property type="match status" value="3"/>
</dbReference>
<dbReference type="EnsemblMetazoa" id="CLYHEMT024449.1">
    <property type="protein sequence ID" value="CLYHEMP024449.1"/>
    <property type="gene ID" value="CLYHEMG024449"/>
</dbReference>
<keyword evidence="3" id="KW-0677">Repeat</keyword>
<dbReference type="FunFam" id="3.30.160.60:FF:000021">
    <property type="entry name" value="Basic krueppel-like factor 3"/>
    <property type="match status" value="1"/>
</dbReference>
<keyword evidence="6" id="KW-0539">Nucleus</keyword>
<evidence type="ECO:0000256" key="6">
    <source>
        <dbReference type="ARBA" id="ARBA00023242"/>
    </source>
</evidence>
<dbReference type="Pfam" id="PF00096">
    <property type="entry name" value="zf-C2H2"/>
    <property type="match status" value="3"/>
</dbReference>
<proteinExistence type="predicted"/>
<evidence type="ECO:0000259" key="9">
    <source>
        <dbReference type="PROSITE" id="PS50157"/>
    </source>
</evidence>
<evidence type="ECO:0000256" key="4">
    <source>
        <dbReference type="ARBA" id="ARBA00022771"/>
    </source>
</evidence>
<evidence type="ECO:0000313" key="11">
    <source>
        <dbReference type="Proteomes" id="UP000594262"/>
    </source>
</evidence>
<dbReference type="GeneID" id="136806245"/>
<reference evidence="10" key="1">
    <citation type="submission" date="2021-01" db="UniProtKB">
        <authorList>
            <consortium name="EnsemblMetazoa"/>
        </authorList>
    </citation>
    <scope>IDENTIFICATION</scope>
</reference>
<dbReference type="OrthoDB" id="4748970at2759"/>
<keyword evidence="4 7" id="KW-0863">Zinc-finger</keyword>
<feature type="region of interest" description="Disordered" evidence="8">
    <location>
        <begin position="103"/>
        <end position="144"/>
    </location>
</feature>
<dbReference type="GO" id="GO:0005634">
    <property type="term" value="C:nucleus"/>
    <property type="evidence" value="ECO:0007669"/>
    <property type="project" value="UniProtKB-SubCell"/>
</dbReference>